<comment type="caution">
    <text evidence="1">The sequence shown here is derived from an EMBL/GenBank/DDBJ whole genome shotgun (WGS) entry which is preliminary data.</text>
</comment>
<dbReference type="Proteomes" id="UP000624325">
    <property type="component" value="Unassembled WGS sequence"/>
</dbReference>
<name>A0ABQ4BYR6_9ACTN</name>
<reference evidence="1 2" key="1">
    <citation type="submission" date="2021-01" db="EMBL/GenBank/DDBJ databases">
        <title>Whole genome shotgun sequence of Asanoa iriomotensis NBRC 100142.</title>
        <authorList>
            <person name="Komaki H."/>
            <person name="Tamura T."/>
        </authorList>
    </citation>
    <scope>NUCLEOTIDE SEQUENCE [LARGE SCALE GENOMIC DNA]</scope>
    <source>
        <strain evidence="1 2">NBRC 100142</strain>
    </source>
</reference>
<evidence type="ECO:0000313" key="2">
    <source>
        <dbReference type="Proteomes" id="UP000624325"/>
    </source>
</evidence>
<keyword evidence="2" id="KW-1185">Reference proteome</keyword>
<evidence type="ECO:0000313" key="1">
    <source>
        <dbReference type="EMBL" id="GIF55671.1"/>
    </source>
</evidence>
<organism evidence="1 2">
    <name type="scientific">Asanoa iriomotensis</name>
    <dbReference type="NCBI Taxonomy" id="234613"/>
    <lineage>
        <taxon>Bacteria</taxon>
        <taxon>Bacillati</taxon>
        <taxon>Actinomycetota</taxon>
        <taxon>Actinomycetes</taxon>
        <taxon>Micromonosporales</taxon>
        <taxon>Micromonosporaceae</taxon>
        <taxon>Asanoa</taxon>
    </lineage>
</organism>
<proteinExistence type="predicted"/>
<protein>
    <submittedName>
        <fullName evidence="1">Uncharacterized protein</fullName>
    </submittedName>
</protein>
<dbReference type="EMBL" id="BONC01000009">
    <property type="protein sequence ID" value="GIF55671.1"/>
    <property type="molecule type" value="Genomic_DNA"/>
</dbReference>
<sequence length="127" mass="12739">MATHPAVIDVSAESPAVARSVRAALGALRSGSVTVADHLDPGLLPIESANIERLFADLAQAGMVVDEGGGALQDAVTAALLGRLVTPYPTGCEAPQREVLTDCAASAAQARIVVDGVVLLRPGGTAS</sequence>
<gene>
    <name evidence="1" type="ORF">Air01nite_17660</name>
</gene>
<accession>A0ABQ4BYR6</accession>